<dbReference type="SMART" id="SM00368">
    <property type="entry name" value="LRR_RI"/>
    <property type="match status" value="3"/>
</dbReference>
<organism evidence="4 5">
    <name type="scientific">Prorocentrum cordatum</name>
    <dbReference type="NCBI Taxonomy" id="2364126"/>
    <lineage>
        <taxon>Eukaryota</taxon>
        <taxon>Sar</taxon>
        <taxon>Alveolata</taxon>
        <taxon>Dinophyceae</taxon>
        <taxon>Prorocentrales</taxon>
        <taxon>Prorocentraceae</taxon>
        <taxon>Prorocentrum</taxon>
    </lineage>
</organism>
<keyword evidence="1" id="KW-0343">GTPase activation</keyword>
<dbReference type="PANTHER" id="PTHR24113">
    <property type="entry name" value="RAN GTPASE-ACTIVATING PROTEIN 1"/>
    <property type="match status" value="1"/>
</dbReference>
<evidence type="ECO:0000256" key="3">
    <source>
        <dbReference type="ARBA" id="ARBA00022737"/>
    </source>
</evidence>
<dbReference type="EMBL" id="CAUYUJ010001980">
    <property type="protein sequence ID" value="CAK0798596.1"/>
    <property type="molecule type" value="Genomic_DNA"/>
</dbReference>
<protein>
    <recommendedName>
        <fullName evidence="6">Protein NLRC3</fullName>
    </recommendedName>
</protein>
<keyword evidence="2" id="KW-0433">Leucine-rich repeat</keyword>
<dbReference type="InterPro" id="IPR027038">
    <property type="entry name" value="RanGap"/>
</dbReference>
<gene>
    <name evidence="4" type="ORF">PCOR1329_LOCUS7306</name>
</gene>
<keyword evidence="3" id="KW-0677">Repeat</keyword>
<keyword evidence="5" id="KW-1185">Reference proteome</keyword>
<name>A0ABN9Q304_9DINO</name>
<evidence type="ECO:0000313" key="4">
    <source>
        <dbReference type="EMBL" id="CAK0798596.1"/>
    </source>
</evidence>
<dbReference type="SUPFAM" id="SSF52047">
    <property type="entry name" value="RNI-like"/>
    <property type="match status" value="1"/>
</dbReference>
<evidence type="ECO:0000313" key="5">
    <source>
        <dbReference type="Proteomes" id="UP001189429"/>
    </source>
</evidence>
<dbReference type="PANTHER" id="PTHR24113:SF12">
    <property type="entry name" value="RAN GTPASE-ACTIVATING PROTEIN 1"/>
    <property type="match status" value="1"/>
</dbReference>
<dbReference type="Proteomes" id="UP001189429">
    <property type="component" value="Unassembled WGS sequence"/>
</dbReference>
<evidence type="ECO:0000256" key="1">
    <source>
        <dbReference type="ARBA" id="ARBA00022468"/>
    </source>
</evidence>
<proteinExistence type="predicted"/>
<reference evidence="4" key="1">
    <citation type="submission" date="2023-10" db="EMBL/GenBank/DDBJ databases">
        <authorList>
            <person name="Chen Y."/>
            <person name="Shah S."/>
            <person name="Dougan E. K."/>
            <person name="Thang M."/>
            <person name="Chan C."/>
        </authorList>
    </citation>
    <scope>NUCLEOTIDE SEQUENCE [LARGE SCALE GENOMIC DNA]</scope>
</reference>
<evidence type="ECO:0008006" key="6">
    <source>
        <dbReference type="Google" id="ProtNLM"/>
    </source>
</evidence>
<dbReference type="InterPro" id="IPR001611">
    <property type="entry name" value="Leu-rich_rpt"/>
</dbReference>
<comment type="caution">
    <text evidence="4">The sequence shown here is derived from an EMBL/GenBank/DDBJ whole genome shotgun (WGS) entry which is preliminary data.</text>
</comment>
<dbReference type="Pfam" id="PF13516">
    <property type="entry name" value="LRR_6"/>
    <property type="match status" value="3"/>
</dbReference>
<evidence type="ECO:0000256" key="2">
    <source>
        <dbReference type="ARBA" id="ARBA00022614"/>
    </source>
</evidence>
<dbReference type="Gene3D" id="3.80.10.10">
    <property type="entry name" value="Ribonuclease Inhibitor"/>
    <property type="match status" value="1"/>
</dbReference>
<accession>A0ABN9Q304</accession>
<dbReference type="InterPro" id="IPR032675">
    <property type="entry name" value="LRR_dom_sf"/>
</dbReference>
<sequence length="472" mass="51003">MRTPRQTSPTWPASPCCSAVAPQGPGPAAPHVPSCQEVHRPEWTRENWAALGGEEVEDALQSASLTLLSAKWVLKTAAEAEAVLAPRQALPDDAFLSLSQVQASSTNGFGYVLHIACVSHCWLQAHHPDPLGHNLRVLAKSLKLLVQDAAYGGRWAVLFDFCSMHQACRDSAGIPRHEAYSWLGVENAYEHGAVGRFESEEVMFDKALGHLGTFFSHPSTIVFMLSALPSDFTDTRKYAQTTNSKAYTSRGWCYCEASWATLVKEQHSVLDVGKDSGSSSWLALVTECATIRRAPALPTTFKAELEHKHFSNSQVDFERVARLYAAGFKSRFATTTALSYQGSSWDDEDAHALSQLLTSGAAPRLHKVDLAENRISDAGAIALADAIASGAAPELTSLNLSRNAIGDDGAAALSRALCSCARLAHLDLSHNHVGDQGAHALMGEIRRDPAQKKRVWLTDNPISKHTKTAMGG</sequence>